<dbReference type="EMBL" id="AANZ01000015">
    <property type="protein sequence ID" value="EAQ79191.1"/>
    <property type="molecule type" value="Genomic_DNA"/>
</dbReference>
<protein>
    <recommendedName>
        <fullName evidence="4">CARDB domain-containing protein</fullName>
    </recommendedName>
</protein>
<dbReference type="HOGENOM" id="CLU_1029221_0_0_0"/>
<evidence type="ECO:0000313" key="2">
    <source>
        <dbReference type="EMBL" id="EAQ79191.1"/>
    </source>
</evidence>
<evidence type="ECO:0000313" key="3">
    <source>
        <dbReference type="Proteomes" id="UP000004358"/>
    </source>
</evidence>
<organism evidence="2 3">
    <name type="scientific">Blastopirellula marina DSM 3645</name>
    <dbReference type="NCBI Taxonomy" id="314230"/>
    <lineage>
        <taxon>Bacteria</taxon>
        <taxon>Pseudomonadati</taxon>
        <taxon>Planctomycetota</taxon>
        <taxon>Planctomycetia</taxon>
        <taxon>Pirellulales</taxon>
        <taxon>Pirellulaceae</taxon>
        <taxon>Blastopirellula</taxon>
    </lineage>
</organism>
<accession>A3ZWG3</accession>
<dbReference type="AlphaFoldDB" id="A3ZWG3"/>
<proteinExistence type="predicted"/>
<sequence>MSRWKYVLLTLSFVSGIAITNCFAEPGVAPINAESIRTDQVLGIRTHSCGHVIHLLMQTRILRQSGQVGFGGAMYNPHLGAMSKPGDLQLLSVSLISDAGEGAGPIYQIQLQNCSEIPVGDFRVSVVGACGQIQPFSPTAIVTVPRIEAGAVLELQIQLPLTCLAIPNPAGVAVEFNTLIVAIDSFDELIECNEVNNVLILNRGEIAPLAGEETTVVDESIETTTPPAVDTVPVVEGGITAPAAPTSPMDSIDLDDLELGEAEQTAVRIR</sequence>
<feature type="signal peptide" evidence="1">
    <location>
        <begin position="1"/>
        <end position="24"/>
    </location>
</feature>
<gene>
    <name evidence="2" type="ORF">DSM3645_26249</name>
</gene>
<dbReference type="OrthoDB" id="264142at2"/>
<evidence type="ECO:0008006" key="4">
    <source>
        <dbReference type="Google" id="ProtNLM"/>
    </source>
</evidence>
<keyword evidence="1" id="KW-0732">Signal</keyword>
<dbReference type="Proteomes" id="UP000004358">
    <property type="component" value="Unassembled WGS sequence"/>
</dbReference>
<dbReference type="RefSeq" id="WP_002653144.1">
    <property type="nucleotide sequence ID" value="NZ_CH672376.1"/>
</dbReference>
<reference evidence="2 3" key="1">
    <citation type="submission" date="2006-02" db="EMBL/GenBank/DDBJ databases">
        <authorList>
            <person name="Amann R."/>
            <person name="Ferriera S."/>
            <person name="Johnson J."/>
            <person name="Kravitz S."/>
            <person name="Halpern A."/>
            <person name="Remington K."/>
            <person name="Beeson K."/>
            <person name="Tran B."/>
            <person name="Rogers Y.-H."/>
            <person name="Friedman R."/>
            <person name="Venter J.C."/>
        </authorList>
    </citation>
    <scope>NUCLEOTIDE SEQUENCE [LARGE SCALE GENOMIC DNA]</scope>
    <source>
        <strain evidence="2 3">DSM 3645</strain>
    </source>
</reference>
<comment type="caution">
    <text evidence="2">The sequence shown here is derived from an EMBL/GenBank/DDBJ whole genome shotgun (WGS) entry which is preliminary data.</text>
</comment>
<name>A3ZWG3_9BACT</name>
<evidence type="ECO:0000256" key="1">
    <source>
        <dbReference type="SAM" id="SignalP"/>
    </source>
</evidence>
<feature type="chain" id="PRO_5002665365" description="CARDB domain-containing protein" evidence="1">
    <location>
        <begin position="25"/>
        <end position="270"/>
    </location>
</feature>
<dbReference type="eggNOG" id="ENOG502ZWEA">
    <property type="taxonomic scope" value="Bacteria"/>
</dbReference>